<organism evidence="2 3">
    <name type="scientific">Pseudomonas petrae</name>
    <dbReference type="NCBI Taxonomy" id="2912190"/>
    <lineage>
        <taxon>Bacteria</taxon>
        <taxon>Pseudomonadati</taxon>
        <taxon>Pseudomonadota</taxon>
        <taxon>Gammaproteobacteria</taxon>
        <taxon>Pseudomonadales</taxon>
        <taxon>Pseudomonadaceae</taxon>
        <taxon>Pseudomonas</taxon>
    </lineage>
</organism>
<gene>
    <name evidence="2" type="ORF">L4G47_26060</name>
</gene>
<evidence type="ECO:0000256" key="1">
    <source>
        <dbReference type="SAM" id="SignalP"/>
    </source>
</evidence>
<feature type="chain" id="PRO_5045758725" evidence="1">
    <location>
        <begin position="19"/>
        <end position="77"/>
    </location>
</feature>
<dbReference type="Proteomes" id="UP001162905">
    <property type="component" value="Unassembled WGS sequence"/>
</dbReference>
<name>A0ABS9IE10_9PSED</name>
<sequence length="77" mass="7830">MKTLTALILFIAASSAFAGSLVEQARTGVPLDVAKTISITDTAAACGVVPVEWVYDDSEGVRHIVSYLVMGGGCAGG</sequence>
<dbReference type="RefSeq" id="WP_237254947.1">
    <property type="nucleotide sequence ID" value="NZ_JAKJXH010000057.1"/>
</dbReference>
<reference evidence="2" key="1">
    <citation type="submission" date="2022-01" db="EMBL/GenBank/DDBJ databases">
        <title>Pseudomonas sp. nov. isolated from Antarctic regolith.</title>
        <authorList>
            <person name="Novakova D."/>
            <person name="Sedlar K."/>
        </authorList>
    </citation>
    <scope>NUCLEOTIDE SEQUENCE</scope>
    <source>
        <strain evidence="2">P2647</strain>
    </source>
</reference>
<dbReference type="Gene3D" id="2.30.140.50">
    <property type="entry name" value="Protein of unknown function DUF2790"/>
    <property type="match status" value="1"/>
</dbReference>
<dbReference type="Pfam" id="PF10976">
    <property type="entry name" value="DUF2790"/>
    <property type="match status" value="1"/>
</dbReference>
<accession>A0ABS9IE10</accession>
<evidence type="ECO:0000313" key="2">
    <source>
        <dbReference type="EMBL" id="MCF7545654.1"/>
    </source>
</evidence>
<dbReference type="InterPro" id="IPR021245">
    <property type="entry name" value="DUF2790"/>
</dbReference>
<comment type="caution">
    <text evidence="2">The sequence shown here is derived from an EMBL/GenBank/DDBJ whole genome shotgun (WGS) entry which is preliminary data.</text>
</comment>
<keyword evidence="3" id="KW-1185">Reference proteome</keyword>
<evidence type="ECO:0000313" key="3">
    <source>
        <dbReference type="Proteomes" id="UP001162905"/>
    </source>
</evidence>
<dbReference type="EMBL" id="JAKJXH010000057">
    <property type="protein sequence ID" value="MCF7545654.1"/>
    <property type="molecule type" value="Genomic_DNA"/>
</dbReference>
<keyword evidence="1" id="KW-0732">Signal</keyword>
<feature type="signal peptide" evidence="1">
    <location>
        <begin position="1"/>
        <end position="18"/>
    </location>
</feature>
<proteinExistence type="predicted"/>
<protein>
    <submittedName>
        <fullName evidence="2">DUF2790 domain-containing protein</fullName>
    </submittedName>
</protein>